<evidence type="ECO:0000256" key="1">
    <source>
        <dbReference type="SAM" id="Phobius"/>
    </source>
</evidence>
<dbReference type="Proteomes" id="UP000003455">
    <property type="component" value="Chromosome"/>
</dbReference>
<keyword evidence="1" id="KW-0472">Membrane</keyword>
<protein>
    <submittedName>
        <fullName evidence="2">Uncharacterized protein</fullName>
    </submittedName>
</protein>
<organism evidence="2">
    <name type="scientific">Staphylococcus aureus subsp. aureus MN8</name>
    <dbReference type="NCBI Taxonomy" id="548470"/>
    <lineage>
        <taxon>Bacteria</taxon>
        <taxon>Bacillati</taxon>
        <taxon>Bacillota</taxon>
        <taxon>Bacilli</taxon>
        <taxon>Bacillales</taxon>
        <taxon>Staphylococcaceae</taxon>
        <taxon>Staphylococcus</taxon>
    </lineage>
</organism>
<dbReference type="EMBL" id="ACJA02000004">
    <property type="protein sequence ID" value="EFH94408.1"/>
    <property type="molecule type" value="Genomic_DNA"/>
</dbReference>
<name>A0A0E1X6L4_STAAU</name>
<proteinExistence type="predicted"/>
<gene>
    <name evidence="2" type="ORF">HMPREF0769_12029</name>
</gene>
<reference evidence="2" key="1">
    <citation type="submission" date="2010-05" db="EMBL/GenBank/DDBJ databases">
        <authorList>
            <person name="Muzny D."/>
            <person name="Qin X."/>
            <person name="Buhay C."/>
            <person name="Dugan-Rocha S."/>
            <person name="Ding Y."/>
            <person name="Chen G."/>
            <person name="Hawes A."/>
            <person name="Holder M."/>
            <person name="Jhangiani S."/>
            <person name="Johnson A."/>
            <person name="Khan Z."/>
            <person name="Li Z."/>
            <person name="Liu W."/>
            <person name="Liu X."/>
            <person name="Perez L."/>
            <person name="Shen H."/>
            <person name="Wang Q."/>
            <person name="Watt J."/>
            <person name="Xi L."/>
            <person name="Xin Y."/>
            <person name="Zhou J."/>
            <person name="Deng J."/>
            <person name="Jiang H."/>
            <person name="Liu Y."/>
            <person name="Qu J."/>
            <person name="Song X.-Z."/>
            <person name="Zhang L."/>
            <person name="Villasana D."/>
            <person name="Johnson A."/>
            <person name="Liu J."/>
            <person name="Liyanage D."/>
            <person name="Lorensuhewa L."/>
            <person name="Robinson T."/>
            <person name="Song A."/>
            <person name="Song B.-B."/>
            <person name="Dinh H."/>
            <person name="Thornton R."/>
            <person name="Coyle M."/>
            <person name="Francisco L."/>
            <person name="Jackson L."/>
            <person name="Javaid M."/>
            <person name="Korchina V."/>
            <person name="Kovar C."/>
            <person name="Mata R."/>
            <person name="Mathew T."/>
            <person name="Ngo R."/>
            <person name="Nguyen L."/>
            <person name="Nguyen N."/>
            <person name="Okwuonu G."/>
            <person name="Ongeri F."/>
            <person name="Pham C."/>
            <person name="Simmons D."/>
            <person name="Wilczek-Boney K."/>
            <person name="Hale W."/>
            <person name="Jakkamsetti A."/>
            <person name="Pham P."/>
            <person name="Ruth R."/>
            <person name="San Lucas F."/>
            <person name="Warren J."/>
            <person name="Zhang J."/>
            <person name="Zhao Z."/>
            <person name="Zhou C."/>
            <person name="Zhu D."/>
            <person name="Lee S."/>
            <person name="Bess C."/>
            <person name="Blankenburg K."/>
            <person name="Forbes L."/>
            <person name="Fu Q."/>
            <person name="Gubbala S."/>
            <person name="Hirani K."/>
            <person name="Jayaseelan J.C."/>
            <person name="Lara F."/>
            <person name="Munidasa M."/>
            <person name="Palculict T."/>
            <person name="Patil S."/>
            <person name="Pu L.-L."/>
            <person name="Saada N."/>
            <person name="Tang L."/>
            <person name="Weissenberger G."/>
            <person name="Zhu Y."/>
            <person name="Hemphill L."/>
            <person name="Shang Y."/>
            <person name="Youmans B."/>
            <person name="Ayvaz T."/>
            <person name="Ross M."/>
            <person name="Santibanez J."/>
            <person name="Aqrawi P."/>
            <person name="Gross S."/>
            <person name="Joshi V."/>
            <person name="Fowler G."/>
            <person name="Nazareth L."/>
            <person name="Reid J."/>
            <person name="Worley K."/>
            <person name="Petrosino J."/>
            <person name="Highlander S."/>
            <person name="Gibbs R."/>
        </authorList>
    </citation>
    <scope>NUCLEOTIDE SEQUENCE [LARGE SCALE GENOMIC DNA]</scope>
    <source>
        <strain evidence="2">MN8</strain>
    </source>
</reference>
<feature type="transmembrane region" description="Helical" evidence="1">
    <location>
        <begin position="32"/>
        <end position="54"/>
    </location>
</feature>
<dbReference type="HOGENOM" id="CLU_207971_0_0_9"/>
<dbReference type="AlphaFoldDB" id="A0A0E1X6L4"/>
<accession>A0A0E1X6L4</accession>
<keyword evidence="1" id="KW-1133">Transmembrane helix</keyword>
<sequence length="71" mass="8260">MRRFVALSILTIILIALLVILLFRVGLSILRFLIYVGLVLLCIYLGYQGLIWLLDFFQINSGFLPHFQFNN</sequence>
<comment type="caution">
    <text evidence="2">The sequence shown here is derived from an EMBL/GenBank/DDBJ whole genome shotgun (WGS) entry which is preliminary data.</text>
</comment>
<keyword evidence="1" id="KW-0812">Transmembrane</keyword>
<feature type="transmembrane region" description="Helical" evidence="1">
    <location>
        <begin position="6"/>
        <end position="25"/>
    </location>
</feature>
<evidence type="ECO:0000313" key="2">
    <source>
        <dbReference type="EMBL" id="EFH94408.1"/>
    </source>
</evidence>